<dbReference type="InterPro" id="IPR031737">
    <property type="entry name" value="CNDH2_C"/>
</dbReference>
<feature type="region of interest" description="Disordered" evidence="4">
    <location>
        <begin position="241"/>
        <end position="273"/>
    </location>
</feature>
<evidence type="ECO:0000313" key="8">
    <source>
        <dbReference type="Proteomes" id="UP000092444"/>
    </source>
</evidence>
<feature type="region of interest" description="Disordered" evidence="4">
    <location>
        <begin position="846"/>
        <end position="882"/>
    </location>
</feature>
<dbReference type="PANTHER" id="PTHR14324:SF3">
    <property type="entry name" value="CONDENSIN-2 COMPLEX SUBUNIT H2"/>
    <property type="match status" value="1"/>
</dbReference>
<evidence type="ECO:0000256" key="4">
    <source>
        <dbReference type="SAM" id="MobiDB-lite"/>
    </source>
</evidence>
<dbReference type="InterPro" id="IPR009378">
    <property type="entry name" value="H2_N"/>
</dbReference>
<dbReference type="Pfam" id="PF06278">
    <property type="entry name" value="CNDH2_N"/>
    <property type="match status" value="1"/>
</dbReference>
<feature type="compositionally biased region" description="Polar residues" evidence="4">
    <location>
        <begin position="553"/>
        <end position="627"/>
    </location>
</feature>
<dbReference type="EMBL" id="CCAG010006283">
    <property type="status" value="NOT_ANNOTATED_CDS"/>
    <property type="molecule type" value="Genomic_DNA"/>
</dbReference>
<keyword evidence="8" id="KW-1185">Reference proteome</keyword>
<accession>A0A1B0G4S9</accession>
<evidence type="ECO:0000256" key="1">
    <source>
        <dbReference type="ARBA" id="ARBA00004123"/>
    </source>
</evidence>
<dbReference type="GO" id="GO:0010032">
    <property type="term" value="P:meiotic chromosome condensation"/>
    <property type="evidence" value="ECO:0007669"/>
    <property type="project" value="TreeGrafter"/>
</dbReference>
<feature type="region of interest" description="Disordered" evidence="4">
    <location>
        <begin position="1014"/>
        <end position="1035"/>
    </location>
</feature>
<dbReference type="GO" id="GO:0005634">
    <property type="term" value="C:nucleus"/>
    <property type="evidence" value="ECO:0007669"/>
    <property type="project" value="UniProtKB-SubCell"/>
</dbReference>
<dbReference type="GO" id="GO:0003682">
    <property type="term" value="F:chromatin binding"/>
    <property type="evidence" value="ECO:0007669"/>
    <property type="project" value="TreeGrafter"/>
</dbReference>
<name>A0A1B0G4S9_GLOMM</name>
<dbReference type="EnsemblMetazoa" id="GMOY008325-RA">
    <property type="protein sequence ID" value="GMOY008325-PA"/>
    <property type="gene ID" value="GMOY008325"/>
</dbReference>
<feature type="region of interest" description="Disordered" evidence="4">
    <location>
        <begin position="488"/>
        <end position="629"/>
    </location>
</feature>
<reference evidence="7" key="1">
    <citation type="submission" date="2020-05" db="UniProtKB">
        <authorList>
            <consortium name="EnsemblMetazoa"/>
        </authorList>
    </citation>
    <scope>IDENTIFICATION</scope>
    <source>
        <strain evidence="7">Yale</strain>
    </source>
</reference>
<dbReference type="PANTHER" id="PTHR14324">
    <property type="entry name" value="CONDENSIN-2 COMPLEX SUBUNIT H2"/>
    <property type="match status" value="1"/>
</dbReference>
<organism evidence="7 8">
    <name type="scientific">Glossina morsitans morsitans</name>
    <name type="common">Savannah tsetse fly</name>
    <dbReference type="NCBI Taxonomy" id="37546"/>
    <lineage>
        <taxon>Eukaryota</taxon>
        <taxon>Metazoa</taxon>
        <taxon>Ecdysozoa</taxon>
        <taxon>Arthropoda</taxon>
        <taxon>Hexapoda</taxon>
        <taxon>Insecta</taxon>
        <taxon>Pterygota</taxon>
        <taxon>Neoptera</taxon>
        <taxon>Endopterygota</taxon>
        <taxon>Diptera</taxon>
        <taxon>Brachycera</taxon>
        <taxon>Muscomorpha</taxon>
        <taxon>Hippoboscoidea</taxon>
        <taxon>Glossinidae</taxon>
        <taxon>Glossina</taxon>
    </lineage>
</organism>
<protein>
    <recommendedName>
        <fullName evidence="9">Condensin-2 complex subunit H2 C-terminal domain-containing protein</fullName>
    </recommendedName>
</protein>
<evidence type="ECO:0008006" key="9">
    <source>
        <dbReference type="Google" id="ProtNLM"/>
    </source>
</evidence>
<dbReference type="PhylomeDB" id="A0A1B0G4S9"/>
<evidence type="ECO:0000259" key="6">
    <source>
        <dbReference type="Pfam" id="PF16858"/>
    </source>
</evidence>
<comment type="similarity">
    <text evidence="2">Belongs to the CND2 H2 (condensin-2 subunit 2) family.</text>
</comment>
<evidence type="ECO:0000256" key="2">
    <source>
        <dbReference type="ARBA" id="ARBA00007844"/>
    </source>
</evidence>
<feature type="domain" description="Condensin II complex subunit H2 N-terminal" evidence="5">
    <location>
        <begin position="173"/>
        <end position="258"/>
    </location>
</feature>
<evidence type="ECO:0000313" key="7">
    <source>
        <dbReference type="EnsemblMetazoa" id="GMOY008325-PA"/>
    </source>
</evidence>
<dbReference type="Proteomes" id="UP000092444">
    <property type="component" value="Unassembled WGS sequence"/>
</dbReference>
<dbReference type="GO" id="GO:0051306">
    <property type="term" value="P:mitotic sister chromatid separation"/>
    <property type="evidence" value="ECO:0007669"/>
    <property type="project" value="TreeGrafter"/>
</dbReference>
<comment type="subcellular location">
    <subcellularLocation>
        <location evidence="1">Nucleus</location>
    </subcellularLocation>
</comment>
<evidence type="ECO:0000259" key="5">
    <source>
        <dbReference type="Pfam" id="PF06278"/>
    </source>
</evidence>
<keyword evidence="3" id="KW-0539">Nucleus</keyword>
<dbReference type="GO" id="GO:0000796">
    <property type="term" value="C:condensin complex"/>
    <property type="evidence" value="ECO:0007669"/>
    <property type="project" value="TreeGrafter"/>
</dbReference>
<feature type="compositionally biased region" description="Basic and acidic residues" evidence="4">
    <location>
        <begin position="258"/>
        <end position="268"/>
    </location>
</feature>
<dbReference type="STRING" id="37546.A0A1B0G4S9"/>
<dbReference type="Pfam" id="PF16858">
    <property type="entry name" value="CNDH2_C"/>
    <property type="match status" value="1"/>
</dbReference>
<dbReference type="InterPro" id="IPR031739">
    <property type="entry name" value="Ncaph2"/>
</dbReference>
<feature type="compositionally biased region" description="Polar residues" evidence="4">
    <location>
        <begin position="488"/>
        <end position="546"/>
    </location>
</feature>
<evidence type="ECO:0000256" key="3">
    <source>
        <dbReference type="ARBA" id="ARBA00023242"/>
    </source>
</evidence>
<feature type="domain" description="Condensin-2 complex subunit H2 C-terminal" evidence="6">
    <location>
        <begin position="977"/>
        <end position="1100"/>
    </location>
</feature>
<dbReference type="VEuPathDB" id="VectorBase:GMOY008325"/>
<proteinExistence type="inferred from homology"/>
<feature type="region of interest" description="Disordered" evidence="4">
    <location>
        <begin position="1122"/>
        <end position="1163"/>
    </location>
</feature>
<sequence>MTAYITELSHMVPTCSALARKPDKLTNDMLNKTVAHMNALRGTSEGPYKSSFYNYNKGFALELIKLRKKFEDIVDQSICVTFVGFTGGEKENRQQKEWDVSAKDFRYANLLTRLRTTLTNTAEWLTDSDELSEILRAADKHPNSRVSKLIRTVQEEPCQKNIVLLLVDLAEHAEYSIDFAISLKYYLKLFEEMGLNHDMILNEAGLLLIHSSKIYAKRVDHVFALVERQILSLSKADQEMEKKKKRQEEEESPSNETSNEKDSGLERKRGGRKRALDDNLDPYEIELIPKKIRILNADKRFNLSQKSIATTTTLIKVNKTSHSRLENDQYLHPACWLYGTIYDLENEEEFDSKRNYKLFTYHVEHRYNTLVPDINFRLHFKVKDFLEAEADQRIEMGNDDGRIWPPLSQAYVQQYIDLENHILNKEKPVQTSQTSTNFEVGNRDKESAIITSGTLLAAADTDAAAPASASFNENSLINVNESENLDLSSIENSSNNNKTSQISEALNESCELSTTENATPNKTQNSSLNETLKNTLESTIDNGSLQETERTLNESTLRSINESSNVMENESQSQLTESQNESGPQDNSEAAEESQNLNHSVETSDVEKNQTANGSENNSVVEGSDASKNVETEMQDKKLMESQPVENDDCKINLNEIRIHLPHHDDEGVYFSDLDENEQRMLSPKVIATDILPLIPNKENITIVIDAEIRSLLNLGDDHDQSEGAIHLPITVKPNEPELHFNIFQIPEKHFKKKVLFKLGTELDLFMKARLLKRPRGIQETCNLRLYRQLKLFPLNNTDISDIYLTPMQSPAQSDFLGFTDNEDFCRTSMQSPALSDFLGFTDKEDETNQERRLTPDSGVDVATAGNGNHKKAQNDGICEDNGNNEIGDKENRAEINASERVQNVTTTDMNENPERILTAENESQEENLQSHMTLNATHLRDTDLEDNEYIDDNTELTNMLSNDDDDFRDIEIQSNKTKIQQWHDNLRPILAKSRDRHHFDVFQLGTEIIETIQSHSHSRREENETLENCDSNYRSSSSTSATFMDIMREKDKSYVSRYFLSTLLLVNQNNIELSLKQKSSEKPTDWNDLHMKLKSTKRYTVAIEDNIGLITTTVNTNVNVSSNNAENTAPALDAETNNKDGRERKAQKRSSVSTGDKMSYSKMRILQRLEKERTEQELNSNSINDDDFADHFKEPSQATQLKGTNALITSTPLKVKRKANFKPDEVQTPKQQALTKDCLSKTISLTSSRPYINCQPSTNSKISALNTNITPAQNSKCDNSCNITSPSYREINLNASLHSSDQPTTSLQAKRMETLQYNCNAVMRSSPLLLLNSIKPLKPIQKAPQQSDDYDSGIYSNDDYLTPVLPTTIS</sequence>